<dbReference type="AlphaFoldDB" id="A0A8E2JFT3"/>
<dbReference type="GO" id="GO:0045324">
    <property type="term" value="P:late endosome to vacuole transport"/>
    <property type="evidence" value="ECO:0007669"/>
    <property type="project" value="TreeGrafter"/>
</dbReference>
<feature type="domain" description="Atg6 BARA" evidence="4">
    <location>
        <begin position="291"/>
        <end position="489"/>
    </location>
</feature>
<dbReference type="EMBL" id="KV744936">
    <property type="protein sequence ID" value="OCK81035.1"/>
    <property type="molecule type" value="Genomic_DNA"/>
</dbReference>
<name>A0A8E2JFT3_9PEZI</name>
<dbReference type="Proteomes" id="UP000250266">
    <property type="component" value="Unassembled WGS sequence"/>
</dbReference>
<feature type="domain" description="Atg6/beclin coiled-coil" evidence="5">
    <location>
        <begin position="160"/>
        <end position="288"/>
    </location>
</feature>
<dbReference type="Gene3D" id="6.10.250.3110">
    <property type="match status" value="1"/>
</dbReference>
<dbReference type="GO" id="GO:0000045">
    <property type="term" value="P:autophagosome assembly"/>
    <property type="evidence" value="ECO:0007669"/>
    <property type="project" value="TreeGrafter"/>
</dbReference>
<dbReference type="InterPro" id="IPR038274">
    <property type="entry name" value="Atg6/Beclin_C_sf"/>
</dbReference>
<dbReference type="OrthoDB" id="20368at2759"/>
<dbReference type="GO" id="GO:0034272">
    <property type="term" value="C:phosphatidylinositol 3-kinase complex, class III, type II"/>
    <property type="evidence" value="ECO:0007669"/>
    <property type="project" value="TreeGrafter"/>
</dbReference>
<feature type="region of interest" description="Disordered" evidence="3">
    <location>
        <begin position="109"/>
        <end position="141"/>
    </location>
</feature>
<evidence type="ECO:0000256" key="1">
    <source>
        <dbReference type="ARBA" id="ARBA00005965"/>
    </source>
</evidence>
<organism evidence="6 7">
    <name type="scientific">Lepidopterella palustris CBS 459.81</name>
    <dbReference type="NCBI Taxonomy" id="1314670"/>
    <lineage>
        <taxon>Eukaryota</taxon>
        <taxon>Fungi</taxon>
        <taxon>Dikarya</taxon>
        <taxon>Ascomycota</taxon>
        <taxon>Pezizomycotina</taxon>
        <taxon>Dothideomycetes</taxon>
        <taxon>Pleosporomycetidae</taxon>
        <taxon>Mytilinidiales</taxon>
        <taxon>Argynnaceae</taxon>
        <taxon>Lepidopterella</taxon>
    </lineage>
</organism>
<feature type="compositionally biased region" description="Basic and acidic residues" evidence="3">
    <location>
        <begin position="53"/>
        <end position="64"/>
    </location>
</feature>
<protein>
    <submittedName>
        <fullName evidence="6">Putative autophagy protein Apg6</fullName>
    </submittedName>
</protein>
<dbReference type="GO" id="GO:0043548">
    <property type="term" value="F:phosphatidylinositol 3-kinase binding"/>
    <property type="evidence" value="ECO:0007669"/>
    <property type="project" value="TreeGrafter"/>
</dbReference>
<dbReference type="InterPro" id="IPR041691">
    <property type="entry name" value="Atg6/beclin_CC"/>
</dbReference>
<accession>A0A8E2JFT3</accession>
<evidence type="ECO:0000313" key="7">
    <source>
        <dbReference type="Proteomes" id="UP000250266"/>
    </source>
</evidence>
<dbReference type="Gene3D" id="1.10.418.40">
    <property type="entry name" value="Autophagy protein 6/Beclin 1"/>
    <property type="match status" value="1"/>
</dbReference>
<feature type="region of interest" description="Disordered" evidence="3">
    <location>
        <begin position="26"/>
        <end position="97"/>
    </location>
</feature>
<evidence type="ECO:0000259" key="4">
    <source>
        <dbReference type="Pfam" id="PF04111"/>
    </source>
</evidence>
<dbReference type="GO" id="GO:0000423">
    <property type="term" value="P:mitophagy"/>
    <property type="evidence" value="ECO:0007669"/>
    <property type="project" value="TreeGrafter"/>
</dbReference>
<dbReference type="GO" id="GO:0030674">
    <property type="term" value="F:protein-macromolecule adaptor activity"/>
    <property type="evidence" value="ECO:0007669"/>
    <property type="project" value="TreeGrafter"/>
</dbReference>
<dbReference type="PANTHER" id="PTHR12768">
    <property type="entry name" value="BECLIN 1"/>
    <property type="match status" value="1"/>
</dbReference>
<feature type="compositionally biased region" description="Low complexity" evidence="3">
    <location>
        <begin position="28"/>
        <end position="49"/>
    </location>
</feature>
<evidence type="ECO:0000313" key="6">
    <source>
        <dbReference type="EMBL" id="OCK81035.1"/>
    </source>
</evidence>
<dbReference type="Pfam" id="PF17675">
    <property type="entry name" value="APG6_N"/>
    <property type="match status" value="1"/>
</dbReference>
<dbReference type="FunFam" id="1.10.418.40:FF:000005">
    <property type="entry name" value="Autophagy protein Apg6, putative"/>
    <property type="match status" value="1"/>
</dbReference>
<feature type="coiled-coil region" evidence="2">
    <location>
        <begin position="225"/>
        <end position="294"/>
    </location>
</feature>
<proteinExistence type="inferred from homology"/>
<keyword evidence="2" id="KW-0175">Coiled coil</keyword>
<keyword evidence="7" id="KW-1185">Reference proteome</keyword>
<dbReference type="GO" id="GO:0034271">
    <property type="term" value="C:phosphatidylinositol 3-kinase complex, class III, type I"/>
    <property type="evidence" value="ECO:0007669"/>
    <property type="project" value="TreeGrafter"/>
</dbReference>
<evidence type="ECO:0000256" key="3">
    <source>
        <dbReference type="SAM" id="MobiDB-lite"/>
    </source>
</evidence>
<dbReference type="GO" id="GO:0000407">
    <property type="term" value="C:phagophore assembly site"/>
    <property type="evidence" value="ECO:0007669"/>
    <property type="project" value="TreeGrafter"/>
</dbReference>
<dbReference type="GO" id="GO:0006995">
    <property type="term" value="P:cellular response to nitrogen starvation"/>
    <property type="evidence" value="ECO:0007669"/>
    <property type="project" value="TreeGrafter"/>
</dbReference>
<dbReference type="PANTHER" id="PTHR12768:SF4">
    <property type="entry name" value="BECLIN-1"/>
    <property type="match status" value="1"/>
</dbReference>
<dbReference type="InterPro" id="IPR040455">
    <property type="entry name" value="Atg6_BARA"/>
</dbReference>
<sequence length="499" mass="56570">MYCQKCRTPVKLDVTVEELNPAAFKLLTDSTTPPQQPSATTSSPRQSRPAYSQDRREDYHRALQDARAPTFKRTIPSSRYSQHGAAGQTRSGSKDNPAMSFVMLTESQVVQTPSHRHEDEQTAKPNNQKRSITSGRTPDDIETTDRLFDILSARTDIDHPICVECTELLVDGMQKRLASTVRERDAYVEFLRKANTEVPSEDERQQALEGLRKAREREGSAFMELEKLEQIKAALDQEMAASDEEARKLDRIEEDFWRERNSFAATLATLLSEKEALNTRYDHDTKQLQRLQRTNIYNDTFCIGHDGYFGTINALRLGRLSNPLVEWAEINAAWGQTCLLLATVAERLGFSFQGYRLNPMGSASTIEKLDYPQSNSTNDPSHPVKPRVTSLELYCTGDLPLGLGFLHRRFDNAMVAFLECLRQLGDYVEHAPAQSTGSATQGLRMPYEIRKDKIHDTSIKLSFNQEESWTKACKYTLTCCKYLLAHASNMSNNPPRRSL</sequence>
<reference evidence="6 7" key="1">
    <citation type="journal article" date="2016" name="Nat. Commun.">
        <title>Ectomycorrhizal ecology is imprinted in the genome of the dominant symbiotic fungus Cenococcum geophilum.</title>
        <authorList>
            <consortium name="DOE Joint Genome Institute"/>
            <person name="Peter M."/>
            <person name="Kohler A."/>
            <person name="Ohm R.A."/>
            <person name="Kuo A."/>
            <person name="Krutzmann J."/>
            <person name="Morin E."/>
            <person name="Arend M."/>
            <person name="Barry K.W."/>
            <person name="Binder M."/>
            <person name="Choi C."/>
            <person name="Clum A."/>
            <person name="Copeland A."/>
            <person name="Grisel N."/>
            <person name="Haridas S."/>
            <person name="Kipfer T."/>
            <person name="LaButti K."/>
            <person name="Lindquist E."/>
            <person name="Lipzen A."/>
            <person name="Maire R."/>
            <person name="Meier B."/>
            <person name="Mihaltcheva S."/>
            <person name="Molinier V."/>
            <person name="Murat C."/>
            <person name="Poggeler S."/>
            <person name="Quandt C.A."/>
            <person name="Sperisen C."/>
            <person name="Tritt A."/>
            <person name="Tisserant E."/>
            <person name="Crous P.W."/>
            <person name="Henrissat B."/>
            <person name="Nehls U."/>
            <person name="Egli S."/>
            <person name="Spatafora J.W."/>
            <person name="Grigoriev I.V."/>
            <person name="Martin F.M."/>
        </authorList>
    </citation>
    <scope>NUCLEOTIDE SEQUENCE [LARGE SCALE GENOMIC DNA]</scope>
    <source>
        <strain evidence="6 7">CBS 459.81</strain>
    </source>
</reference>
<dbReference type="Pfam" id="PF04111">
    <property type="entry name" value="APG6"/>
    <property type="match status" value="1"/>
</dbReference>
<evidence type="ECO:0000259" key="5">
    <source>
        <dbReference type="Pfam" id="PF17675"/>
    </source>
</evidence>
<dbReference type="InterPro" id="IPR007243">
    <property type="entry name" value="Atg6/Beclin"/>
</dbReference>
<feature type="compositionally biased region" description="Polar residues" evidence="3">
    <location>
        <begin position="123"/>
        <end position="136"/>
    </location>
</feature>
<gene>
    <name evidence="6" type="ORF">K432DRAFT_434388</name>
</gene>
<comment type="similarity">
    <text evidence="1">Belongs to the beclin family.</text>
</comment>
<evidence type="ECO:0000256" key="2">
    <source>
        <dbReference type="SAM" id="Coils"/>
    </source>
</evidence>